<keyword evidence="6" id="KW-0443">Lipid metabolism</keyword>
<dbReference type="RefSeq" id="XP_009032599.1">
    <property type="nucleotide sequence ID" value="XM_009034351.1"/>
</dbReference>
<protein>
    <recommendedName>
        <fullName evidence="13">CDP-diacylglycerol--glycerol-3-phosphate 3-phosphatidyltransferase</fullName>
    </recommendedName>
</protein>
<dbReference type="GO" id="GO:0046474">
    <property type="term" value="P:glycerophospholipid biosynthetic process"/>
    <property type="evidence" value="ECO:0007669"/>
    <property type="project" value="TreeGrafter"/>
</dbReference>
<keyword evidence="8" id="KW-0594">Phospholipid biosynthesis</keyword>
<dbReference type="AlphaFoldDB" id="F0XWC5"/>
<keyword evidence="7" id="KW-0472">Membrane</keyword>
<dbReference type="GeneID" id="20218521"/>
<evidence type="ECO:0000256" key="1">
    <source>
        <dbReference type="ARBA" id="ARBA00004141"/>
    </source>
</evidence>
<dbReference type="KEGG" id="aaf:AURANDRAFT_15577"/>
<sequence>AAGAFAVASVSDGLDGYLARRWRCESALGAFLDPVADKVLVSATLVMLSARFGVDVAVPAAVIVCREVGVSALREWMAARGARDAVAVGFSGKLKTACQMAALFLLTWARPP</sequence>
<keyword evidence="12" id="KW-1185">Reference proteome</keyword>
<evidence type="ECO:0000256" key="7">
    <source>
        <dbReference type="ARBA" id="ARBA00023136"/>
    </source>
</evidence>
<dbReference type="EMBL" id="GL833120">
    <property type="protein sequence ID" value="EGB12987.1"/>
    <property type="molecule type" value="Genomic_DNA"/>
</dbReference>
<accession>F0XWC5</accession>
<evidence type="ECO:0000256" key="6">
    <source>
        <dbReference type="ARBA" id="ARBA00023098"/>
    </source>
</evidence>
<organism evidence="12">
    <name type="scientific">Aureococcus anophagefferens</name>
    <name type="common">Harmful bloom alga</name>
    <dbReference type="NCBI Taxonomy" id="44056"/>
    <lineage>
        <taxon>Eukaryota</taxon>
        <taxon>Sar</taxon>
        <taxon>Stramenopiles</taxon>
        <taxon>Ochrophyta</taxon>
        <taxon>Pelagophyceae</taxon>
        <taxon>Pelagomonadales</taxon>
        <taxon>Pelagomonadaceae</taxon>
        <taxon>Aureococcus</taxon>
    </lineage>
</organism>
<dbReference type="Pfam" id="PF01066">
    <property type="entry name" value="CDP-OH_P_transf"/>
    <property type="match status" value="1"/>
</dbReference>
<dbReference type="InterPro" id="IPR043130">
    <property type="entry name" value="CDP-OH_PTrfase_TM_dom"/>
</dbReference>
<dbReference type="OrthoDB" id="10020554at2759"/>
<dbReference type="PANTHER" id="PTHR14269">
    <property type="entry name" value="CDP-DIACYLGLYCEROL--GLYCEROL-3-PHOSPHATE 3-PHOSPHATIDYLTRANSFERASE-RELATED"/>
    <property type="match status" value="1"/>
</dbReference>
<dbReference type="InterPro" id="IPR048254">
    <property type="entry name" value="CDP_ALCOHOL_P_TRANSF_CS"/>
</dbReference>
<name>F0XWC5_AURAN</name>
<comment type="similarity">
    <text evidence="10">Belongs to the CDP-alcohol phosphatidyltransferase class-I family.</text>
</comment>
<dbReference type="Gene3D" id="1.20.120.1760">
    <property type="match status" value="1"/>
</dbReference>
<gene>
    <name evidence="11" type="ORF">AURANDRAFT_15577</name>
</gene>
<dbReference type="InterPro" id="IPR000462">
    <property type="entry name" value="CDP-OH_P_trans"/>
</dbReference>
<keyword evidence="9" id="KW-1208">Phospholipid metabolism</keyword>
<evidence type="ECO:0000256" key="9">
    <source>
        <dbReference type="ARBA" id="ARBA00023264"/>
    </source>
</evidence>
<comment type="subcellular location">
    <subcellularLocation>
        <location evidence="1">Membrane</location>
        <topology evidence="1">Multi-pass membrane protein</topology>
    </subcellularLocation>
</comment>
<dbReference type="OMA" id="REWMGAR"/>
<keyword evidence="2" id="KW-0444">Lipid biosynthesis</keyword>
<evidence type="ECO:0000256" key="4">
    <source>
        <dbReference type="ARBA" id="ARBA00022692"/>
    </source>
</evidence>
<keyword evidence="5" id="KW-1133">Transmembrane helix</keyword>
<dbReference type="GO" id="GO:0016780">
    <property type="term" value="F:phosphotransferase activity, for other substituted phosphate groups"/>
    <property type="evidence" value="ECO:0007669"/>
    <property type="project" value="InterPro"/>
</dbReference>
<evidence type="ECO:0008006" key="13">
    <source>
        <dbReference type="Google" id="ProtNLM"/>
    </source>
</evidence>
<evidence type="ECO:0000256" key="3">
    <source>
        <dbReference type="ARBA" id="ARBA00022679"/>
    </source>
</evidence>
<evidence type="ECO:0000256" key="2">
    <source>
        <dbReference type="ARBA" id="ARBA00022516"/>
    </source>
</evidence>
<dbReference type="Proteomes" id="UP000002729">
    <property type="component" value="Unassembled WGS sequence"/>
</dbReference>
<proteinExistence type="inferred from homology"/>
<dbReference type="PANTHER" id="PTHR14269:SF62">
    <property type="entry name" value="CDP-DIACYLGLYCEROL--GLYCEROL-3-PHOSPHATE 3-PHOSPHATIDYLTRANSFERASE 1, CHLOROPLASTIC"/>
    <property type="match status" value="1"/>
</dbReference>
<dbReference type="eggNOG" id="KOG1617">
    <property type="taxonomic scope" value="Eukaryota"/>
</dbReference>
<evidence type="ECO:0000313" key="11">
    <source>
        <dbReference type="EMBL" id="EGB12987.1"/>
    </source>
</evidence>
<dbReference type="InParanoid" id="F0XWC5"/>
<dbReference type="GO" id="GO:0016020">
    <property type="term" value="C:membrane"/>
    <property type="evidence" value="ECO:0007669"/>
    <property type="project" value="UniProtKB-SubCell"/>
</dbReference>
<reference evidence="11 12" key="1">
    <citation type="journal article" date="2011" name="Proc. Natl. Acad. Sci. U.S.A.">
        <title>Niche of harmful alga Aureococcus anophagefferens revealed through ecogenomics.</title>
        <authorList>
            <person name="Gobler C.J."/>
            <person name="Berry D.L."/>
            <person name="Dyhrman S.T."/>
            <person name="Wilhelm S.W."/>
            <person name="Salamov A."/>
            <person name="Lobanov A.V."/>
            <person name="Zhang Y."/>
            <person name="Collier J.L."/>
            <person name="Wurch L.L."/>
            <person name="Kustka A.B."/>
            <person name="Dill B.D."/>
            <person name="Shah M."/>
            <person name="VerBerkmoes N.C."/>
            <person name="Kuo A."/>
            <person name="Terry A."/>
            <person name="Pangilinan J."/>
            <person name="Lindquist E.A."/>
            <person name="Lucas S."/>
            <person name="Paulsen I.T."/>
            <person name="Hattenrath-Lehmann T.K."/>
            <person name="Talmage S.C."/>
            <person name="Walker E.A."/>
            <person name="Koch F."/>
            <person name="Burson A.M."/>
            <person name="Marcoval M.A."/>
            <person name="Tang Y.Z."/>
            <person name="Lecleir G.R."/>
            <person name="Coyne K.J."/>
            <person name="Berg G.M."/>
            <person name="Bertrand E.M."/>
            <person name="Saito M.A."/>
            <person name="Gladyshev V.N."/>
            <person name="Grigoriev I.V."/>
        </authorList>
    </citation>
    <scope>NUCLEOTIDE SEQUENCE [LARGE SCALE GENOMIC DNA]</scope>
    <source>
        <strain evidence="12">CCMP 1984</strain>
    </source>
</reference>
<feature type="non-terminal residue" evidence="11">
    <location>
        <position position="1"/>
    </location>
</feature>
<keyword evidence="4" id="KW-0812">Transmembrane</keyword>
<evidence type="ECO:0000256" key="5">
    <source>
        <dbReference type="ARBA" id="ARBA00022989"/>
    </source>
</evidence>
<evidence type="ECO:0000313" key="12">
    <source>
        <dbReference type="Proteomes" id="UP000002729"/>
    </source>
</evidence>
<evidence type="ECO:0000256" key="10">
    <source>
        <dbReference type="RuleBase" id="RU003750"/>
    </source>
</evidence>
<dbReference type="InterPro" id="IPR050324">
    <property type="entry name" value="CDP-alcohol_PTase-I"/>
</dbReference>
<keyword evidence="3 10" id="KW-0808">Transferase</keyword>
<evidence type="ECO:0000256" key="8">
    <source>
        <dbReference type="ARBA" id="ARBA00023209"/>
    </source>
</evidence>
<feature type="non-terminal residue" evidence="11">
    <location>
        <position position="112"/>
    </location>
</feature>
<dbReference type="PROSITE" id="PS00379">
    <property type="entry name" value="CDP_ALCOHOL_P_TRANSF"/>
    <property type="match status" value="1"/>
</dbReference>